<evidence type="ECO:0000313" key="3">
    <source>
        <dbReference type="Proteomes" id="UP001530400"/>
    </source>
</evidence>
<dbReference type="Gene3D" id="2.20.110.10">
    <property type="entry name" value="Histone H3 K4-specific methyltransferase SET7/9 N-terminal domain"/>
    <property type="match status" value="1"/>
</dbReference>
<reference evidence="2 3" key="1">
    <citation type="submission" date="2024-10" db="EMBL/GenBank/DDBJ databases">
        <title>Updated reference genomes for cyclostephanoid diatoms.</title>
        <authorList>
            <person name="Roberts W.R."/>
            <person name="Alverson A.J."/>
        </authorList>
    </citation>
    <scope>NUCLEOTIDE SEQUENCE [LARGE SCALE GENOMIC DNA]</scope>
    <source>
        <strain evidence="2 3">AJA010-31</strain>
    </source>
</reference>
<dbReference type="EMBL" id="JALLPJ020000711">
    <property type="protein sequence ID" value="KAL3784906.1"/>
    <property type="molecule type" value="Genomic_DNA"/>
</dbReference>
<feature type="region of interest" description="Disordered" evidence="1">
    <location>
        <begin position="79"/>
        <end position="98"/>
    </location>
</feature>
<feature type="region of interest" description="Disordered" evidence="1">
    <location>
        <begin position="262"/>
        <end position="295"/>
    </location>
</feature>
<feature type="region of interest" description="Disordered" evidence="1">
    <location>
        <begin position="152"/>
        <end position="219"/>
    </location>
</feature>
<dbReference type="Proteomes" id="UP001530400">
    <property type="component" value="Unassembled WGS sequence"/>
</dbReference>
<protein>
    <submittedName>
        <fullName evidence="2">Uncharacterized protein</fullName>
    </submittedName>
</protein>
<feature type="compositionally biased region" description="Low complexity" evidence="1">
    <location>
        <begin position="339"/>
        <end position="383"/>
    </location>
</feature>
<feature type="region of interest" description="Disordered" evidence="1">
    <location>
        <begin position="337"/>
        <end position="469"/>
    </location>
</feature>
<keyword evidence="3" id="KW-1185">Reference proteome</keyword>
<feature type="compositionally biased region" description="Basic and acidic residues" evidence="1">
    <location>
        <begin position="531"/>
        <end position="551"/>
    </location>
</feature>
<accession>A0ABD3PCM4</accession>
<feature type="region of interest" description="Disordered" evidence="1">
    <location>
        <begin position="515"/>
        <end position="561"/>
    </location>
</feature>
<comment type="caution">
    <text evidence="2">The sequence shown here is derived from an EMBL/GenBank/DDBJ whole genome shotgun (WGS) entry which is preliminary data.</text>
</comment>
<feature type="compositionally biased region" description="Basic and acidic residues" evidence="1">
    <location>
        <begin position="391"/>
        <end position="426"/>
    </location>
</feature>
<dbReference type="SUPFAM" id="SSF82185">
    <property type="entry name" value="Histone H3 K4-specific methyltransferase SET7/9 N-terminal domain"/>
    <property type="match status" value="1"/>
</dbReference>
<gene>
    <name evidence="2" type="ORF">ACHAWO_012733</name>
</gene>
<proteinExistence type="predicted"/>
<organism evidence="2 3">
    <name type="scientific">Cyclotella atomus</name>
    <dbReference type="NCBI Taxonomy" id="382360"/>
    <lineage>
        <taxon>Eukaryota</taxon>
        <taxon>Sar</taxon>
        <taxon>Stramenopiles</taxon>
        <taxon>Ochrophyta</taxon>
        <taxon>Bacillariophyta</taxon>
        <taxon>Coscinodiscophyceae</taxon>
        <taxon>Thalassiosirophycidae</taxon>
        <taxon>Stephanodiscales</taxon>
        <taxon>Stephanodiscaceae</taxon>
        <taxon>Cyclotella</taxon>
    </lineage>
</organism>
<feature type="compositionally biased region" description="Basic residues" evidence="1">
    <location>
        <begin position="168"/>
        <end position="177"/>
    </location>
</feature>
<name>A0ABD3PCM4_9STRA</name>
<feature type="region of interest" description="Disordered" evidence="1">
    <location>
        <begin position="485"/>
        <end position="504"/>
    </location>
</feature>
<feature type="compositionally biased region" description="Basic and acidic residues" evidence="1">
    <location>
        <begin position="444"/>
        <end position="456"/>
    </location>
</feature>
<evidence type="ECO:0000256" key="1">
    <source>
        <dbReference type="SAM" id="MobiDB-lite"/>
    </source>
</evidence>
<feature type="compositionally biased region" description="Basic and acidic residues" evidence="1">
    <location>
        <begin position="183"/>
        <end position="193"/>
    </location>
</feature>
<dbReference type="AlphaFoldDB" id="A0ABD3PCM4"/>
<sequence length="561" mass="61474">MCQVTAASTKSMSSKPAFQGASFDKNGSCIYHPSVELAQQVKQDGKLLWKEIKMNCPKCCSANHKSRRVTSLGGKGVVKRGHGVHGMPPPLRKSNSGRHMDVEFDTPFDESGKCHHHPNVQMATKKVRGGWKILMTACPKCIEAKYEEDVESVNSGSRKSGRNERSSRSKSRSRSQSRSKLSNKLERDGRADNDGGSVSSRSTKRSVTSRTTAVTSSGKFDKNGCCTRHPLIQVAKKKLLGGWKEMRDCPKCKDPNYDDVNDAASATSKRSTSSRKCTRSVKSNGSRRGGKKTDRYGALPFDGEGFCHAHPGVRLAKKKALGGWKVLFDICPDCANDASSQAGSTRSRSSRKSGTGKYYDPSSAGSDASSMQSSKRSNRSSGSGRKKKIRVKDMKYRGEDGKEGRYSGDVNEDHEPHGQGKMKYKDGSTFTGVWSDGVAVHGKSSGERKEKKKDEQWSNADKPSAAAVKKVRKMKWMDYYGDPGEYTGEVNGENMPNGKGSMKYDHGLIQEGLWSRGQFVEGSDTDVQQKSGEKSREKRSSGSSSRRRESSSRNASGQMEP</sequence>
<evidence type="ECO:0000313" key="2">
    <source>
        <dbReference type="EMBL" id="KAL3784906.1"/>
    </source>
</evidence>
<feature type="compositionally biased region" description="Low complexity" evidence="1">
    <location>
        <begin position="197"/>
        <end position="217"/>
    </location>
</feature>